<dbReference type="EMBL" id="KV751117">
    <property type="protein sequence ID" value="OCL01526.1"/>
    <property type="molecule type" value="Genomic_DNA"/>
</dbReference>
<dbReference type="InterPro" id="IPR001810">
    <property type="entry name" value="F-box_dom"/>
</dbReference>
<evidence type="ECO:0000313" key="3">
    <source>
        <dbReference type="Proteomes" id="UP000250140"/>
    </source>
</evidence>
<feature type="domain" description="F-box" evidence="1">
    <location>
        <begin position="6"/>
        <end position="54"/>
    </location>
</feature>
<name>A0A8E2EN15_9PEZI</name>
<dbReference type="Proteomes" id="UP000250140">
    <property type="component" value="Unassembled WGS sequence"/>
</dbReference>
<organism evidence="2 3">
    <name type="scientific">Glonium stellatum</name>
    <dbReference type="NCBI Taxonomy" id="574774"/>
    <lineage>
        <taxon>Eukaryota</taxon>
        <taxon>Fungi</taxon>
        <taxon>Dikarya</taxon>
        <taxon>Ascomycota</taxon>
        <taxon>Pezizomycotina</taxon>
        <taxon>Dothideomycetes</taxon>
        <taxon>Pleosporomycetidae</taxon>
        <taxon>Gloniales</taxon>
        <taxon>Gloniaceae</taxon>
        <taxon>Glonium</taxon>
    </lineage>
</organism>
<accession>A0A8E2EN15</accession>
<proteinExistence type="predicted"/>
<dbReference type="SUPFAM" id="SSF81383">
    <property type="entry name" value="F-box domain"/>
    <property type="match status" value="1"/>
</dbReference>
<keyword evidence="3" id="KW-1185">Reference proteome</keyword>
<evidence type="ECO:0000313" key="2">
    <source>
        <dbReference type="EMBL" id="OCL01526.1"/>
    </source>
</evidence>
<reference evidence="2 3" key="1">
    <citation type="journal article" date="2016" name="Nat. Commun.">
        <title>Ectomycorrhizal ecology is imprinted in the genome of the dominant symbiotic fungus Cenococcum geophilum.</title>
        <authorList>
            <consortium name="DOE Joint Genome Institute"/>
            <person name="Peter M."/>
            <person name="Kohler A."/>
            <person name="Ohm R.A."/>
            <person name="Kuo A."/>
            <person name="Krutzmann J."/>
            <person name="Morin E."/>
            <person name="Arend M."/>
            <person name="Barry K.W."/>
            <person name="Binder M."/>
            <person name="Choi C."/>
            <person name="Clum A."/>
            <person name="Copeland A."/>
            <person name="Grisel N."/>
            <person name="Haridas S."/>
            <person name="Kipfer T."/>
            <person name="LaButti K."/>
            <person name="Lindquist E."/>
            <person name="Lipzen A."/>
            <person name="Maire R."/>
            <person name="Meier B."/>
            <person name="Mihaltcheva S."/>
            <person name="Molinier V."/>
            <person name="Murat C."/>
            <person name="Poggeler S."/>
            <person name="Quandt C.A."/>
            <person name="Sperisen C."/>
            <person name="Tritt A."/>
            <person name="Tisserant E."/>
            <person name="Crous P.W."/>
            <person name="Henrissat B."/>
            <person name="Nehls U."/>
            <person name="Egli S."/>
            <person name="Spatafora J.W."/>
            <person name="Grigoriev I.V."/>
            <person name="Martin F.M."/>
        </authorList>
    </citation>
    <scope>NUCLEOTIDE SEQUENCE [LARGE SCALE GENOMIC DNA]</scope>
    <source>
        <strain evidence="2 3">CBS 207.34</strain>
    </source>
</reference>
<dbReference type="Gene3D" id="3.80.10.10">
    <property type="entry name" value="Ribonuclease Inhibitor"/>
    <property type="match status" value="1"/>
</dbReference>
<dbReference type="InterPro" id="IPR032675">
    <property type="entry name" value="LRR_dom_sf"/>
</dbReference>
<dbReference type="InterPro" id="IPR036047">
    <property type="entry name" value="F-box-like_dom_sf"/>
</dbReference>
<dbReference type="AlphaFoldDB" id="A0A8E2EN15"/>
<dbReference type="Pfam" id="PF12937">
    <property type="entry name" value="F-box-like"/>
    <property type="match status" value="1"/>
</dbReference>
<sequence>MVTATIDALPSEILLYILEYLHDISTNNDFISAFAVCHRWQQLGYPVLWTNVVLTNQNIKTFARSVAEADESICRLVRSLSIQLDPIPPKTPWDGGGGLPLFWGEILPPQGEPLWLSTFLKDMGAEWQTVSRGFWELSKNMKSKLSRVKTCSYQMELEPPIILQKQRHFTNPPQIPASLLGEFLRALPSSCTNLEFDTCAIDSVDEGNEHLCSTIRGIIPRLHHLRLRLKHICPNLIDPSYHFPDSGSYITTKFAAPYLKTMTINLRPLPWYGPILSEHRVHTQTILPHYSTHWSVERDEIKNLALRDLMVKSLVTANKEKALPSIQKLQVINMTGRLKHDYPQDGDESMVLVRDDILANTTTRIPLRMLYFTNRRTFRSGVIYALYADSKDPAPIFGELSALEQKAERETWTTDSHKSRFPSSFESPSFTKHKRFGGNHLDIAAEVAGFAHRHLNVDVSVSALEFFPLELVRRQWRIAQRLETTVCEGLSVSSSEA</sequence>
<dbReference type="OrthoDB" id="4192220at2759"/>
<evidence type="ECO:0000259" key="1">
    <source>
        <dbReference type="Pfam" id="PF12937"/>
    </source>
</evidence>
<protein>
    <recommendedName>
        <fullName evidence="1">F-box domain-containing protein</fullName>
    </recommendedName>
</protein>
<dbReference type="CDD" id="cd09917">
    <property type="entry name" value="F-box_SF"/>
    <property type="match status" value="1"/>
</dbReference>
<gene>
    <name evidence="2" type="ORF">AOQ84DRAFT_616</name>
</gene>